<reference evidence="1" key="1">
    <citation type="submission" date="2019-11" db="EMBL/GenBank/DDBJ databases">
        <title>Nori genome reveals adaptations in red seaweeds to the harsh intertidal environment.</title>
        <authorList>
            <person name="Wang D."/>
            <person name="Mao Y."/>
        </authorList>
    </citation>
    <scope>NUCLEOTIDE SEQUENCE</scope>
    <source>
        <tissue evidence="1">Gametophyte</tissue>
    </source>
</reference>
<keyword evidence="2" id="KW-1185">Reference proteome</keyword>
<evidence type="ECO:0000313" key="2">
    <source>
        <dbReference type="Proteomes" id="UP000798662"/>
    </source>
</evidence>
<comment type="caution">
    <text evidence="1">The sequence shown here is derived from an EMBL/GenBank/DDBJ whole genome shotgun (WGS) entry which is preliminary data.</text>
</comment>
<organism evidence="1 2">
    <name type="scientific">Pyropia yezoensis</name>
    <name type="common">Susabi-nori</name>
    <name type="synonym">Porphyra yezoensis</name>
    <dbReference type="NCBI Taxonomy" id="2788"/>
    <lineage>
        <taxon>Eukaryota</taxon>
        <taxon>Rhodophyta</taxon>
        <taxon>Bangiophyceae</taxon>
        <taxon>Bangiales</taxon>
        <taxon>Bangiaceae</taxon>
        <taxon>Pyropia</taxon>
    </lineage>
</organism>
<accession>A0ACC3BIE7</accession>
<name>A0ACC3BIE7_PYRYE</name>
<dbReference type="Proteomes" id="UP000798662">
    <property type="component" value="Chromosome 1"/>
</dbReference>
<dbReference type="EMBL" id="CM020618">
    <property type="protein sequence ID" value="KAK1857674.1"/>
    <property type="molecule type" value="Genomic_DNA"/>
</dbReference>
<proteinExistence type="predicted"/>
<evidence type="ECO:0000313" key="1">
    <source>
        <dbReference type="EMBL" id="KAK1857674.1"/>
    </source>
</evidence>
<protein>
    <submittedName>
        <fullName evidence="1">Uncharacterized protein</fullName>
    </submittedName>
</protein>
<gene>
    <name evidence="1" type="ORF">I4F81_000289</name>
</gene>
<sequence>MEVLGDVRFRTAFATVGGVEEMVTEFMRIPDPPAGHPYTRRAMRGLLARKYPPRGEATLRVGHGTRSEGGVGFFGDRAWPDGGGIDLVGGGGGGAGPHQALLAPQIMGGDPGALALAVEVLVEEHGAHRVDLNAGCPSKRVTSRGAGSSLLAAPASLAEALAAMVAASPSVPGEGGGAGGAVPITVKLRSGYDCATDFDTIIDAVTRAGVAGLTLHPRTKAQAYTGRADWGLIARARRITPLPVVGNGDVRSGADAAALMTATGADGVMVGRGAVADPWVFGDVWSALGGAGEGRGSQRQWASEERFWRTYYAAHVRGGGRRGDRDHVAALKMMVSYRFTSAPFTPATRSGLLRSSSPTASAFLDTVLHAARLAYDDAGYWRGGSSARGTSFLCGHWSHRSRTCALGCLHPLPVMVSLITIIVAVATLAAAYVALCRWWLGLTARLGLPPGPVDGSIPLLGNAGDMVSRYRYFVLSSVAAYGDTWTAFFFEPVVAVSTHAGVSRMICLEATGELVGGKWPNAWKRIFGRTQLFAVSGARHQRMRSALAPSLALGDGLDALVPVLSHRVRIGLDGWVRAGAAGSAGLDVVPRLRLLAVAVLTAVCFGRPHDDLACAALLKLLDAMGDGFLVVLPANVPGSTMRSATAATRAVWAVVGAEVDSFMVKLKNGTPVSPDAAAAAPDPAPAAASSGSSSARRQASQPSLTAEERVCVLARLLAVDLSDGGGRLTRQEVVENISMYLYHGAETLCTLLTTVTMYASQPVGEPLEGGTVRTEQRGSAREGSLVDLDSPGGLRRRHPLAREAGGFGVPPPPPRSPLPAPPSPPSSHASRCAFSEPPLNRSVLPALQAELSAAGIDRDTCLTADNLHALPFLAACVTEALRVCPPVLGTYRATGATTVALGGGVTCRGGATLALSIYGACMDAHAWADAHLFRPQRHLATAQEETGGGRAPPRAAPSLPSPPAVSSPAASPPLSPVSPSDDRSPGSFGSRLTDASDTGGSSNDLTPPAAAARRGGAGGSGGDTAPGNPWPPRRPFGGAAGRSSGGSSSSSSSRSSSSSSPPPEADTAAATAAASAVAGHPAYVFGTPARLCTGAALAPLVARVYLATLITAYVPRLTTPPVMVETLPHARPRFRLWLVPTAPRR</sequence>